<feature type="compositionally biased region" description="Basic and acidic residues" evidence="4">
    <location>
        <begin position="355"/>
        <end position="366"/>
    </location>
</feature>
<dbReference type="RefSeq" id="XP_003866352.1">
    <property type="nucleotide sequence ID" value="XM_003866304.1"/>
</dbReference>
<name>H8WXW5_CANO9</name>
<dbReference type="InterPro" id="IPR010569">
    <property type="entry name" value="Myotubularin-like_Pase_dom"/>
</dbReference>
<dbReference type="Pfam" id="PF06602">
    <property type="entry name" value="Myotub-related"/>
    <property type="match status" value="1"/>
</dbReference>
<dbReference type="Proteomes" id="UP000005018">
    <property type="component" value="Chromosome 1"/>
</dbReference>
<evidence type="ECO:0000259" key="5">
    <source>
        <dbReference type="PROSITE" id="PS51339"/>
    </source>
</evidence>
<evidence type="ECO:0000313" key="6">
    <source>
        <dbReference type="EMBL" id="CCG20912.1"/>
    </source>
</evidence>
<dbReference type="eggNOG" id="KOG1089">
    <property type="taxonomic scope" value="Eukaryota"/>
</dbReference>
<feature type="binding site" evidence="3">
    <location>
        <begin position="392"/>
        <end position="393"/>
    </location>
    <ligand>
        <name>substrate</name>
    </ligand>
</feature>
<dbReference type="PANTHER" id="PTHR10807">
    <property type="entry name" value="MYOTUBULARIN-RELATED"/>
    <property type="match status" value="1"/>
</dbReference>
<dbReference type="SUPFAM" id="SSF52799">
    <property type="entry name" value="(Phosphotyrosine protein) phosphatases II"/>
    <property type="match status" value="1"/>
</dbReference>
<dbReference type="KEGG" id="cot:CORT_0A05240"/>
<dbReference type="InterPro" id="IPR011993">
    <property type="entry name" value="PH-like_dom_sf"/>
</dbReference>
<dbReference type="InterPro" id="IPR016130">
    <property type="entry name" value="Tyr_Pase_AS"/>
</dbReference>
<feature type="region of interest" description="Disordered" evidence="4">
    <location>
        <begin position="347"/>
        <end position="378"/>
    </location>
</feature>
<dbReference type="PROSITE" id="PS00383">
    <property type="entry name" value="TYR_PHOSPHATASE_1"/>
    <property type="match status" value="1"/>
</dbReference>
<dbReference type="PANTHER" id="PTHR10807:SF128">
    <property type="entry name" value="PHOSPHATIDYLINOSITOL-3,5-BISPHOSPHATE 3-PHOSPHATASE"/>
    <property type="match status" value="1"/>
</dbReference>
<dbReference type="PROSITE" id="PS51339">
    <property type="entry name" value="PPASE_MYOTUBULARIN"/>
    <property type="match status" value="1"/>
</dbReference>
<sequence>MENIFTVHDVVLSRRGSYILGTLILSSHHLVFTFTSSQKQTSPTSSTASTPVQQKEIWICYPIIERIAKSRGSTWLNNNAAASNTSSLEYRITSAMSSSSTATSNSPSPQPQSVPPQIDGLDNYSASNIRLQCKDFTYFSFDFKNDLICTEVFNKLSSLATTVKTENDIKSLYAYSYVPNNLEKRLDVRGWDIYDPVAEYTRLGLISNGADDKYWRLTEVNVDYKFCPSYPRLLIVPNSISDNVLKHAAKFRSKQRIPAVVYKHKSNINGNVIARCAQPLVGLNLQNRSIQDEKLIGEIFHCQDVERSKRLKAGEVDETTEYQSQQTQRNLLVDLRPVTNAMAQHALGAGTENVDNYRNKKSRNDDTNGDENNSYHSRSPRQVDKIFCNIDNIHVVRDSLTKLTTILNDLDRFQQPSTPGQSQSPAVTAALQHALTKTQWLNRLSIILQSVDRITKSIHLNNTNVIIHCSDGWDRTSQVSALAQLCLDPYYRTTKGFMVLLEKEWVSFGFKFNTRADHGGCIGALMKKESKKQYLHQLRDGNKTDEQSSEMSIDSLQLENKLASEASGTGSAAAASVTSFLQKATRAAREIKNSAQNGLSNYPEGNRSNSPDANSDKSFYSASSSIYSGSNERSPVFHQFLDCVYQIVRQQPTKFQFNTRFLKRLLYHYYSCQYGSFLCDSERELLQVYKCYDSTVSIWDYFNSRPNEFQNRSYETEDTENDGVVFFNSADMKWWFELYGRSDEEMNGLSNSLDRKFAQMAIKKE</sequence>
<dbReference type="InterPro" id="IPR030564">
    <property type="entry name" value="Myotubularin"/>
</dbReference>
<dbReference type="GO" id="GO:0005737">
    <property type="term" value="C:cytoplasm"/>
    <property type="evidence" value="ECO:0007669"/>
    <property type="project" value="TreeGrafter"/>
</dbReference>
<dbReference type="AlphaFoldDB" id="H8WXW5"/>
<dbReference type="OrthoDB" id="271628at2759"/>
<accession>H8WXW5</accession>
<feature type="region of interest" description="Disordered" evidence="4">
    <location>
        <begin position="98"/>
        <end position="119"/>
    </location>
</feature>
<feature type="compositionally biased region" description="Low complexity" evidence="4">
    <location>
        <begin position="98"/>
        <end position="107"/>
    </location>
</feature>
<dbReference type="GeneID" id="14536748"/>
<reference evidence="6 7" key="1">
    <citation type="journal article" date="2012" name="PLoS ONE">
        <title>Sequence and analysis of the genome of the pathogenic yeast Candida orthopsilosis.</title>
        <authorList>
            <person name="Riccombeni A."/>
            <person name="Vidanes G."/>
            <person name="Proux-Wera E."/>
            <person name="Wolfe K.H."/>
            <person name="Butler G."/>
        </authorList>
    </citation>
    <scope>NUCLEOTIDE SEQUENCE [LARGE SCALE GENOMIC DNA]</scope>
    <source>
        <strain evidence="6 7">Co 90-125</strain>
    </source>
</reference>
<evidence type="ECO:0000313" key="7">
    <source>
        <dbReference type="Proteomes" id="UP000005018"/>
    </source>
</evidence>
<feature type="active site" description="Phosphocysteine intermediate" evidence="2">
    <location>
        <position position="469"/>
    </location>
</feature>
<feature type="binding site" evidence="3">
    <location>
        <begin position="469"/>
        <end position="475"/>
    </location>
    <ligand>
        <name>substrate</name>
    </ligand>
</feature>
<dbReference type="HOGENOM" id="CLU_001839_5_1_1"/>
<keyword evidence="7" id="KW-1185">Reference proteome</keyword>
<comment type="similarity">
    <text evidence="1">Belongs to the protein-tyrosine phosphatase family. Non-receptor class myotubularin subfamily.</text>
</comment>
<dbReference type="Gene3D" id="2.30.29.30">
    <property type="entry name" value="Pleckstrin-homology domain (PH domain)/Phosphotyrosine-binding domain (PTB)"/>
    <property type="match status" value="1"/>
</dbReference>
<feature type="domain" description="Myotubularin phosphatase" evidence="5">
    <location>
        <begin position="190"/>
        <end position="739"/>
    </location>
</feature>
<feature type="region of interest" description="Disordered" evidence="4">
    <location>
        <begin position="594"/>
        <end position="616"/>
    </location>
</feature>
<dbReference type="GO" id="GO:0004438">
    <property type="term" value="F:phosphatidylinositol-3-phosphate phosphatase activity"/>
    <property type="evidence" value="ECO:0007669"/>
    <property type="project" value="TreeGrafter"/>
</dbReference>
<evidence type="ECO:0000256" key="4">
    <source>
        <dbReference type="SAM" id="MobiDB-lite"/>
    </source>
</evidence>
<proteinExistence type="inferred from homology"/>
<organism evidence="6 7">
    <name type="scientific">Candida orthopsilosis (strain 90-125)</name>
    <name type="common">Yeast</name>
    <dbReference type="NCBI Taxonomy" id="1136231"/>
    <lineage>
        <taxon>Eukaryota</taxon>
        <taxon>Fungi</taxon>
        <taxon>Dikarya</taxon>
        <taxon>Ascomycota</taxon>
        <taxon>Saccharomycotina</taxon>
        <taxon>Pichiomycetes</taxon>
        <taxon>Debaryomycetaceae</taxon>
        <taxon>Candida/Lodderomyces clade</taxon>
        <taxon>Candida</taxon>
    </lineage>
</organism>
<dbReference type="EMBL" id="HE681719">
    <property type="protein sequence ID" value="CCG20912.1"/>
    <property type="molecule type" value="Genomic_DNA"/>
</dbReference>
<evidence type="ECO:0000256" key="1">
    <source>
        <dbReference type="ARBA" id="ARBA00007471"/>
    </source>
</evidence>
<evidence type="ECO:0000256" key="2">
    <source>
        <dbReference type="PIRSR" id="PIRSR630564-1"/>
    </source>
</evidence>
<dbReference type="GO" id="GO:0046856">
    <property type="term" value="P:phosphatidylinositol dephosphorylation"/>
    <property type="evidence" value="ECO:0007669"/>
    <property type="project" value="TreeGrafter"/>
</dbReference>
<protein>
    <submittedName>
        <fullName evidence="6">Phosphatidylinositol 3-phosphate (PI3P) phosphatase</fullName>
    </submittedName>
</protein>
<dbReference type="InterPro" id="IPR029021">
    <property type="entry name" value="Prot-tyrosine_phosphatase-like"/>
</dbReference>
<evidence type="ECO:0000256" key="3">
    <source>
        <dbReference type="PIRSR" id="PIRSR630564-2"/>
    </source>
</evidence>
<dbReference type="GO" id="GO:0016020">
    <property type="term" value="C:membrane"/>
    <property type="evidence" value="ECO:0007669"/>
    <property type="project" value="TreeGrafter"/>
</dbReference>
<gene>
    <name evidence="6" type="ORF">CORT_0A05240</name>
</gene>